<evidence type="ECO:0000256" key="6">
    <source>
        <dbReference type="ARBA" id="ARBA00022556"/>
    </source>
</evidence>
<evidence type="ECO:0000313" key="12">
    <source>
        <dbReference type="EMBL" id="MFG1251763.1"/>
    </source>
</evidence>
<dbReference type="PANTHER" id="PTHR30372">
    <property type="entry name" value="LIPID-A-DISACCHARIDE SYNTHASE"/>
    <property type="match status" value="1"/>
</dbReference>
<dbReference type="Proteomes" id="UP001604043">
    <property type="component" value="Unassembled WGS sequence"/>
</dbReference>
<dbReference type="EMBL" id="JBAFUR010000001">
    <property type="protein sequence ID" value="MFG1251763.1"/>
    <property type="molecule type" value="Genomic_DNA"/>
</dbReference>
<gene>
    <name evidence="12" type="primary">lpxB</name>
    <name evidence="12" type="ORF">V5F30_06090</name>
</gene>
<sequence length="398" mass="42504">MTPQNGTRQPKVFVVAGEESGDQLGGALMEALVEAAPGASFRGVGGRRMGACGLESLYPMEDLTAIGIAAVVGKLPTILRRLKETVEAVLADPPDVLVLVDAPDFTHRVAARVRARNPNIPIVKYVSPTVWIWRSGRAAAMRPYVDALLALLPFEPEVHRKLGGPPTFYVGHPLLQRLDELRPSPAEAERRRAKPPLVLVLPGSRRREISRIGADFGAALAEVGRAHEMELVLPTLPRLEGLVRETIASWPLKPSIVTNEAEKLEAFRSAHAALAASGTVTLELALAGIPHVAAYRIGWLEAQIGRRVLKGTTVILANLVAGENVVPEFLQEYCTVPALVGALGSLLEDSPARQRQEAAFASFDDIFGIAGPSPSARAAEVVLRLARDGRPGALPSPG</sequence>
<dbReference type="InterPro" id="IPR003835">
    <property type="entry name" value="Glyco_trans_19"/>
</dbReference>
<dbReference type="SUPFAM" id="SSF53756">
    <property type="entry name" value="UDP-Glycosyltransferase/glycogen phosphorylase"/>
    <property type="match status" value="1"/>
</dbReference>
<evidence type="ECO:0000256" key="1">
    <source>
        <dbReference type="ARBA" id="ARBA00002056"/>
    </source>
</evidence>
<keyword evidence="6" id="KW-0441">Lipid A biosynthesis</keyword>
<keyword evidence="5" id="KW-0444">Lipid biosynthesis</keyword>
<accession>A0ABW6ZDA0</accession>
<protein>
    <recommendedName>
        <fullName evidence="4 11">Lipid-A-disaccharide synthase</fullName>
        <ecNumber evidence="3 11">2.4.1.182</ecNumber>
    </recommendedName>
</protein>
<keyword evidence="9" id="KW-0443">Lipid metabolism</keyword>
<evidence type="ECO:0000256" key="11">
    <source>
        <dbReference type="NCBIfam" id="TIGR00215"/>
    </source>
</evidence>
<evidence type="ECO:0000313" key="13">
    <source>
        <dbReference type="Proteomes" id="UP001604043"/>
    </source>
</evidence>
<evidence type="ECO:0000256" key="8">
    <source>
        <dbReference type="ARBA" id="ARBA00022679"/>
    </source>
</evidence>
<organism evidence="12 13">
    <name type="scientific">Xanthobacter aminoxidans</name>
    <dbReference type="NCBI Taxonomy" id="186280"/>
    <lineage>
        <taxon>Bacteria</taxon>
        <taxon>Pseudomonadati</taxon>
        <taxon>Pseudomonadota</taxon>
        <taxon>Alphaproteobacteria</taxon>
        <taxon>Hyphomicrobiales</taxon>
        <taxon>Xanthobacteraceae</taxon>
        <taxon>Xanthobacter</taxon>
    </lineage>
</organism>
<dbReference type="GO" id="GO:0008915">
    <property type="term" value="F:lipid-A-disaccharide synthase activity"/>
    <property type="evidence" value="ECO:0007669"/>
    <property type="project" value="UniProtKB-EC"/>
</dbReference>
<keyword evidence="13" id="KW-1185">Reference proteome</keyword>
<dbReference type="Pfam" id="PF02684">
    <property type="entry name" value="LpxB"/>
    <property type="match status" value="1"/>
</dbReference>
<dbReference type="NCBIfam" id="TIGR00215">
    <property type="entry name" value="lpxB"/>
    <property type="match status" value="1"/>
</dbReference>
<proteinExistence type="inferred from homology"/>
<dbReference type="PANTHER" id="PTHR30372:SF4">
    <property type="entry name" value="LIPID-A-DISACCHARIDE SYNTHASE, MITOCHONDRIAL-RELATED"/>
    <property type="match status" value="1"/>
</dbReference>
<comment type="catalytic activity">
    <reaction evidence="10">
        <text>a lipid X + a UDP-2-N,3-O-bis[(3R)-3-hydroxyacyl]-alpha-D-glucosamine = a lipid A disaccharide + UDP + H(+)</text>
        <dbReference type="Rhea" id="RHEA:67828"/>
        <dbReference type="ChEBI" id="CHEBI:15378"/>
        <dbReference type="ChEBI" id="CHEBI:58223"/>
        <dbReference type="ChEBI" id="CHEBI:137748"/>
        <dbReference type="ChEBI" id="CHEBI:176338"/>
        <dbReference type="ChEBI" id="CHEBI:176343"/>
        <dbReference type="EC" id="2.4.1.182"/>
    </reaction>
</comment>
<evidence type="ECO:0000256" key="3">
    <source>
        <dbReference type="ARBA" id="ARBA00012687"/>
    </source>
</evidence>
<keyword evidence="7 12" id="KW-0328">Glycosyltransferase</keyword>
<evidence type="ECO:0000256" key="9">
    <source>
        <dbReference type="ARBA" id="ARBA00023098"/>
    </source>
</evidence>
<reference evidence="12 13" key="1">
    <citation type="submission" date="2024-02" db="EMBL/GenBank/DDBJ databases">
        <title>Expansion and revision of Xanthobacter and proposal of Roseixanthobacter gen. nov.</title>
        <authorList>
            <person name="Soltysiak M.P.M."/>
            <person name="Jalihal A."/>
            <person name="Ory A."/>
            <person name="Chrisophersen C."/>
            <person name="Lee A.D."/>
            <person name="Boulton J."/>
            <person name="Springer M."/>
        </authorList>
    </citation>
    <scope>NUCLEOTIDE SEQUENCE [LARGE SCALE GENOMIC DNA]</scope>
    <source>
        <strain evidence="12 13">CB5</strain>
    </source>
</reference>
<evidence type="ECO:0000256" key="4">
    <source>
        <dbReference type="ARBA" id="ARBA00020902"/>
    </source>
</evidence>
<evidence type="ECO:0000256" key="2">
    <source>
        <dbReference type="ARBA" id="ARBA00007868"/>
    </source>
</evidence>
<dbReference type="EC" id="2.4.1.182" evidence="3 11"/>
<comment type="similarity">
    <text evidence="2">Belongs to the LpxB family.</text>
</comment>
<evidence type="ECO:0000256" key="5">
    <source>
        <dbReference type="ARBA" id="ARBA00022516"/>
    </source>
</evidence>
<comment type="caution">
    <text evidence="12">The sequence shown here is derived from an EMBL/GenBank/DDBJ whole genome shotgun (WGS) entry which is preliminary data.</text>
</comment>
<name>A0ABW6ZDA0_9HYPH</name>
<keyword evidence="8 12" id="KW-0808">Transferase</keyword>
<evidence type="ECO:0000256" key="10">
    <source>
        <dbReference type="ARBA" id="ARBA00048975"/>
    </source>
</evidence>
<comment type="function">
    <text evidence="1">Condensation of UDP-2,3-diacylglucosamine and 2,3-diacylglucosamine-1-phosphate to form lipid A disaccharide, a precursor of lipid A, a phosphorylated glycolipid that anchors the lipopolysaccharide to the outer membrane of the cell.</text>
</comment>
<dbReference type="RefSeq" id="WP_394005779.1">
    <property type="nucleotide sequence ID" value="NZ_JBAFUR010000001.1"/>
</dbReference>
<evidence type="ECO:0000256" key="7">
    <source>
        <dbReference type="ARBA" id="ARBA00022676"/>
    </source>
</evidence>